<sequence>MGRVEVFDHTADLGLRIWADDLSDLFRTAAEGLFDVVTADRSTIEPREEEAVALASDSPEHLLLDWLNELIFRVETRHALYARFDVAVAADGRSLTGVIAGEPIDPDRHELDHEVKAATYHGLVVRREADGWFAEIIVDI</sequence>
<evidence type="ECO:0000256" key="2">
    <source>
        <dbReference type="ARBA" id="ARBA00022694"/>
    </source>
</evidence>
<evidence type="ECO:0000256" key="3">
    <source>
        <dbReference type="ARBA" id="ARBA00022723"/>
    </source>
</evidence>
<keyword evidence="3" id="KW-0479">Metal-binding</keyword>
<keyword evidence="4" id="KW-0106">Calcium</keyword>
<protein>
    <submittedName>
        <fullName evidence="6">Archease</fullName>
    </submittedName>
</protein>
<evidence type="ECO:0000256" key="1">
    <source>
        <dbReference type="ARBA" id="ARBA00007963"/>
    </source>
</evidence>
<evidence type="ECO:0000313" key="6">
    <source>
        <dbReference type="EMBL" id="MDG3005589.1"/>
    </source>
</evidence>
<feature type="domain" description="Archease" evidence="5">
    <location>
        <begin position="5"/>
        <end position="140"/>
    </location>
</feature>
<dbReference type="RefSeq" id="WP_277861920.1">
    <property type="nucleotide sequence ID" value="NZ_JARRAG010000002.1"/>
</dbReference>
<evidence type="ECO:0000256" key="4">
    <source>
        <dbReference type="ARBA" id="ARBA00022837"/>
    </source>
</evidence>
<comment type="caution">
    <text evidence="6">The sequence shown here is derived from an EMBL/GenBank/DDBJ whole genome shotgun (WGS) entry which is preliminary data.</text>
</comment>
<reference evidence="6 7" key="1">
    <citation type="submission" date="2023-03" db="EMBL/GenBank/DDBJ databases">
        <title>Paludisphaera mucosa sp. nov. a novel planctomycete from northern fen.</title>
        <authorList>
            <person name="Ivanova A."/>
        </authorList>
    </citation>
    <scope>NUCLEOTIDE SEQUENCE [LARGE SCALE GENOMIC DNA]</scope>
    <source>
        <strain evidence="6 7">Pla2</strain>
    </source>
</reference>
<organism evidence="6 7">
    <name type="scientific">Paludisphaera mucosa</name>
    <dbReference type="NCBI Taxonomy" id="3030827"/>
    <lineage>
        <taxon>Bacteria</taxon>
        <taxon>Pseudomonadati</taxon>
        <taxon>Planctomycetota</taxon>
        <taxon>Planctomycetia</taxon>
        <taxon>Isosphaerales</taxon>
        <taxon>Isosphaeraceae</taxon>
        <taxon>Paludisphaera</taxon>
    </lineage>
</organism>
<dbReference type="Gene3D" id="3.55.10.10">
    <property type="entry name" value="Archease domain"/>
    <property type="match status" value="1"/>
</dbReference>
<dbReference type="PANTHER" id="PTHR12682:SF11">
    <property type="entry name" value="PROTEIN ARCHEASE"/>
    <property type="match status" value="1"/>
</dbReference>
<comment type="similarity">
    <text evidence="1">Belongs to the archease family.</text>
</comment>
<accession>A0ABT6FDD0</accession>
<dbReference type="Pfam" id="PF01951">
    <property type="entry name" value="Archease"/>
    <property type="match status" value="1"/>
</dbReference>
<dbReference type="PANTHER" id="PTHR12682">
    <property type="entry name" value="ARCHEASE"/>
    <property type="match status" value="1"/>
</dbReference>
<keyword evidence="7" id="KW-1185">Reference proteome</keyword>
<dbReference type="InterPro" id="IPR002804">
    <property type="entry name" value="Archease"/>
</dbReference>
<keyword evidence="2" id="KW-0819">tRNA processing</keyword>
<proteinExistence type="inferred from homology"/>
<evidence type="ECO:0000259" key="5">
    <source>
        <dbReference type="Pfam" id="PF01951"/>
    </source>
</evidence>
<dbReference type="InterPro" id="IPR036820">
    <property type="entry name" value="Archease_dom_sf"/>
</dbReference>
<name>A0ABT6FDD0_9BACT</name>
<dbReference type="SUPFAM" id="SSF69819">
    <property type="entry name" value="MTH1598-like"/>
    <property type="match status" value="1"/>
</dbReference>
<dbReference type="Proteomes" id="UP001216907">
    <property type="component" value="Unassembled WGS sequence"/>
</dbReference>
<evidence type="ECO:0000313" key="7">
    <source>
        <dbReference type="Proteomes" id="UP001216907"/>
    </source>
</evidence>
<dbReference type="EMBL" id="JARRAG010000002">
    <property type="protein sequence ID" value="MDG3005589.1"/>
    <property type="molecule type" value="Genomic_DNA"/>
</dbReference>
<dbReference type="InterPro" id="IPR023572">
    <property type="entry name" value="Archease_dom"/>
</dbReference>
<gene>
    <name evidence="6" type="ORF">PZE19_17515</name>
</gene>